<dbReference type="STRING" id="1031564.CINS_0923"/>
<dbReference type="RefSeq" id="WP_039650260.1">
    <property type="nucleotide sequence ID" value="NZ_CP007770.1"/>
</dbReference>
<keyword evidence="1" id="KW-1133">Transmembrane helix</keyword>
<dbReference type="HOGENOM" id="CLU_1831432_0_0_7"/>
<keyword evidence="1" id="KW-0472">Membrane</keyword>
<feature type="transmembrane region" description="Helical" evidence="1">
    <location>
        <begin position="6"/>
        <end position="25"/>
    </location>
</feature>
<gene>
    <name evidence="2" type="ORF">CINS_0923</name>
</gene>
<dbReference type="GeneID" id="74431717"/>
<reference evidence="2 3" key="1">
    <citation type="journal article" date="2014" name="Genome Biol. Evol.">
        <title>Comparative Genomics of the Campylobacter lari Group.</title>
        <authorList>
            <person name="Miller W.G."/>
            <person name="Yee E."/>
            <person name="Chapman M.H."/>
            <person name="Smith T.P."/>
            <person name="Bono J.L."/>
            <person name="Huynh S."/>
            <person name="Parker C.T."/>
            <person name="Vandamme P."/>
            <person name="Luong K."/>
            <person name="Korlach J."/>
        </authorList>
    </citation>
    <scope>NUCLEOTIDE SEQUENCE [LARGE SCALE GENOMIC DNA]</scope>
    <source>
        <strain evidence="2 3">NCTC 12927</strain>
    </source>
</reference>
<sequence length="144" mass="17017">MKKSFVMIYVVFLVIFISFLSIFIVKTSSYSSRIMKDYIFYTQGKILLYDFKEISKYFLYEAKKEGKECLENLKLNYNGILISIDYIYPLAKCINEKVISNYQQADSIIAVNIGILLNTDKGVNEEIFLQKSFFIYPKFDKYKF</sequence>
<dbReference type="EMBL" id="CP007770">
    <property type="protein sequence ID" value="AJC87886.1"/>
    <property type="molecule type" value="Genomic_DNA"/>
</dbReference>
<evidence type="ECO:0000313" key="2">
    <source>
        <dbReference type="EMBL" id="AJC87886.1"/>
    </source>
</evidence>
<evidence type="ECO:0000313" key="3">
    <source>
        <dbReference type="Proteomes" id="UP000031163"/>
    </source>
</evidence>
<protein>
    <submittedName>
        <fullName evidence="2">Uncharacterized protein</fullName>
    </submittedName>
</protein>
<name>A0A0A8H1D8_9BACT</name>
<evidence type="ECO:0000256" key="1">
    <source>
        <dbReference type="SAM" id="Phobius"/>
    </source>
</evidence>
<accession>A0A0A8H1D8</accession>
<keyword evidence="1" id="KW-0812">Transmembrane</keyword>
<dbReference type="KEGG" id="cis:CINS_0923"/>
<dbReference type="Proteomes" id="UP000031163">
    <property type="component" value="Chromosome"/>
</dbReference>
<organism evidence="2 3">
    <name type="scientific">Campylobacter insulaenigrae NCTC 12927</name>
    <dbReference type="NCBI Taxonomy" id="1031564"/>
    <lineage>
        <taxon>Bacteria</taxon>
        <taxon>Pseudomonadati</taxon>
        <taxon>Campylobacterota</taxon>
        <taxon>Epsilonproteobacteria</taxon>
        <taxon>Campylobacterales</taxon>
        <taxon>Campylobacteraceae</taxon>
        <taxon>Campylobacter</taxon>
    </lineage>
</organism>
<proteinExistence type="predicted"/>
<dbReference type="AlphaFoldDB" id="A0A0A8H1D8"/>